<reference evidence="2" key="1">
    <citation type="submission" date="2023-03" db="EMBL/GenBank/DDBJ databases">
        <title>Massive genome expansion in bonnet fungi (Mycena s.s.) driven by repeated elements and novel gene families across ecological guilds.</title>
        <authorList>
            <consortium name="Lawrence Berkeley National Laboratory"/>
            <person name="Harder C.B."/>
            <person name="Miyauchi S."/>
            <person name="Viragh M."/>
            <person name="Kuo A."/>
            <person name="Thoen E."/>
            <person name="Andreopoulos B."/>
            <person name="Lu D."/>
            <person name="Skrede I."/>
            <person name="Drula E."/>
            <person name="Henrissat B."/>
            <person name="Morin E."/>
            <person name="Kohler A."/>
            <person name="Barry K."/>
            <person name="LaButti K."/>
            <person name="Morin E."/>
            <person name="Salamov A."/>
            <person name="Lipzen A."/>
            <person name="Mereny Z."/>
            <person name="Hegedus B."/>
            <person name="Baldrian P."/>
            <person name="Stursova M."/>
            <person name="Weitz H."/>
            <person name="Taylor A."/>
            <person name="Grigoriev I.V."/>
            <person name="Nagy L.G."/>
            <person name="Martin F."/>
            <person name="Kauserud H."/>
        </authorList>
    </citation>
    <scope>NUCLEOTIDE SEQUENCE</scope>
    <source>
        <strain evidence="2">9284</strain>
    </source>
</reference>
<comment type="caution">
    <text evidence="2">The sequence shown here is derived from an EMBL/GenBank/DDBJ whole genome shotgun (WGS) entry which is preliminary data.</text>
</comment>
<evidence type="ECO:0000313" key="3">
    <source>
        <dbReference type="Proteomes" id="UP001221142"/>
    </source>
</evidence>
<proteinExistence type="predicted"/>
<sequence>MKFQLLSSMLLLALSAIASPVDSVGELVAVPFAPGSSAVSPILESGSVRSGEFTFIEAGTTTSRNTGLRALEARQFSAPGDGAPSLVMCAGTNCDLTGTCSFFYIPTTFGQCYINSFYYDSAYIYDQANQGLPVGVYIAQPGCASPLQLPTVNTCYNRIINNAVAFNLDYMFKG</sequence>
<evidence type="ECO:0008006" key="4">
    <source>
        <dbReference type="Google" id="ProtNLM"/>
    </source>
</evidence>
<dbReference type="AlphaFoldDB" id="A0AAD7AZL7"/>
<name>A0AAD7AZL7_9AGAR</name>
<feature type="chain" id="PRO_5041970267" description="Apple domain-containing protein" evidence="1">
    <location>
        <begin position="24"/>
        <end position="174"/>
    </location>
</feature>
<dbReference type="Proteomes" id="UP001221142">
    <property type="component" value="Unassembled WGS sequence"/>
</dbReference>
<evidence type="ECO:0000256" key="1">
    <source>
        <dbReference type="SAM" id="SignalP"/>
    </source>
</evidence>
<keyword evidence="3" id="KW-1185">Reference proteome</keyword>
<feature type="signal peptide" evidence="1">
    <location>
        <begin position="1"/>
        <end position="23"/>
    </location>
</feature>
<accession>A0AAD7AZL7</accession>
<keyword evidence="1" id="KW-0732">Signal</keyword>
<evidence type="ECO:0000313" key="2">
    <source>
        <dbReference type="EMBL" id="KAJ7605189.1"/>
    </source>
</evidence>
<dbReference type="EMBL" id="JARKIF010000080">
    <property type="protein sequence ID" value="KAJ7605189.1"/>
    <property type="molecule type" value="Genomic_DNA"/>
</dbReference>
<protein>
    <recommendedName>
        <fullName evidence="4">Apple domain-containing protein</fullName>
    </recommendedName>
</protein>
<organism evidence="2 3">
    <name type="scientific">Roridomyces roridus</name>
    <dbReference type="NCBI Taxonomy" id="1738132"/>
    <lineage>
        <taxon>Eukaryota</taxon>
        <taxon>Fungi</taxon>
        <taxon>Dikarya</taxon>
        <taxon>Basidiomycota</taxon>
        <taxon>Agaricomycotina</taxon>
        <taxon>Agaricomycetes</taxon>
        <taxon>Agaricomycetidae</taxon>
        <taxon>Agaricales</taxon>
        <taxon>Marasmiineae</taxon>
        <taxon>Mycenaceae</taxon>
        <taxon>Roridomyces</taxon>
    </lineage>
</organism>
<gene>
    <name evidence="2" type="ORF">FB45DRAFT_524795</name>
</gene>